<dbReference type="InterPro" id="IPR012910">
    <property type="entry name" value="Plug_dom"/>
</dbReference>
<keyword evidence="8" id="KW-0408">Iron</keyword>
<dbReference type="InterPro" id="IPR036942">
    <property type="entry name" value="Beta-barrel_TonB_sf"/>
</dbReference>
<dbReference type="InterPro" id="IPR037066">
    <property type="entry name" value="Plug_dom_sf"/>
</dbReference>
<keyword evidence="4 14" id="KW-1134">Transmembrane beta strand</keyword>
<dbReference type="Gene3D" id="2.170.130.10">
    <property type="entry name" value="TonB-dependent receptor, plug domain"/>
    <property type="match status" value="1"/>
</dbReference>
<keyword evidence="12" id="KW-0675">Receptor</keyword>
<dbReference type="InterPro" id="IPR039426">
    <property type="entry name" value="TonB-dep_rcpt-like"/>
</dbReference>
<gene>
    <name evidence="18" type="ORF">BFG52_02220</name>
</gene>
<evidence type="ECO:0000256" key="5">
    <source>
        <dbReference type="ARBA" id="ARBA00022496"/>
    </source>
</evidence>
<dbReference type="PANTHER" id="PTHR32552">
    <property type="entry name" value="FERRICHROME IRON RECEPTOR-RELATED"/>
    <property type="match status" value="1"/>
</dbReference>
<evidence type="ECO:0000313" key="19">
    <source>
        <dbReference type="Proteomes" id="UP000093391"/>
    </source>
</evidence>
<feature type="domain" description="TonB-dependent receptor-like beta-barrel" evidence="16">
    <location>
        <begin position="265"/>
        <end position="689"/>
    </location>
</feature>
<dbReference type="FunFam" id="2.170.130.10:FF:000010">
    <property type="entry name" value="Ferripyoverdine receptor"/>
    <property type="match status" value="1"/>
</dbReference>
<reference evidence="18 19" key="1">
    <citation type="submission" date="2016-08" db="EMBL/GenBank/DDBJ databases">
        <authorList>
            <person name="Seilhamer J.J."/>
        </authorList>
    </citation>
    <scope>NUCLEOTIDE SEQUENCE [LARGE SCALE GENOMIC DNA]</scope>
    <source>
        <strain evidence="18 19">BRTC-1</strain>
    </source>
</reference>
<dbReference type="PROSITE" id="PS52016">
    <property type="entry name" value="TONB_DEPENDENT_REC_3"/>
    <property type="match status" value="1"/>
</dbReference>
<dbReference type="InterPro" id="IPR010105">
    <property type="entry name" value="TonB_sidphr_rcpt"/>
</dbReference>
<organism evidence="18 19">
    <name type="scientific">Acinetobacter larvae</name>
    <dbReference type="NCBI Taxonomy" id="1789224"/>
    <lineage>
        <taxon>Bacteria</taxon>
        <taxon>Pseudomonadati</taxon>
        <taxon>Pseudomonadota</taxon>
        <taxon>Gammaproteobacteria</taxon>
        <taxon>Moraxellales</taxon>
        <taxon>Moraxellaceae</taxon>
        <taxon>Acinetobacter</taxon>
    </lineage>
</organism>
<evidence type="ECO:0000256" key="2">
    <source>
        <dbReference type="ARBA" id="ARBA00009810"/>
    </source>
</evidence>
<dbReference type="CDD" id="cd01347">
    <property type="entry name" value="ligand_gated_channel"/>
    <property type="match status" value="1"/>
</dbReference>
<evidence type="ECO:0000256" key="3">
    <source>
        <dbReference type="ARBA" id="ARBA00022448"/>
    </source>
</evidence>
<evidence type="ECO:0000256" key="13">
    <source>
        <dbReference type="ARBA" id="ARBA00023237"/>
    </source>
</evidence>
<dbReference type="Pfam" id="PF00593">
    <property type="entry name" value="TonB_dep_Rec_b-barrel"/>
    <property type="match status" value="1"/>
</dbReference>
<evidence type="ECO:0000259" key="17">
    <source>
        <dbReference type="Pfam" id="PF07715"/>
    </source>
</evidence>
<dbReference type="AlphaFoldDB" id="A0A1B2M3W4"/>
<dbReference type="EMBL" id="CP016895">
    <property type="protein sequence ID" value="AOA59831.1"/>
    <property type="molecule type" value="Genomic_DNA"/>
</dbReference>
<evidence type="ECO:0000256" key="7">
    <source>
        <dbReference type="ARBA" id="ARBA00022729"/>
    </source>
</evidence>
<evidence type="ECO:0000256" key="11">
    <source>
        <dbReference type="ARBA" id="ARBA00023136"/>
    </source>
</evidence>
<comment type="subcellular location">
    <subcellularLocation>
        <location evidence="1 14">Cell outer membrane</location>
        <topology evidence="1 14">Multi-pass membrane protein</topology>
    </subcellularLocation>
</comment>
<evidence type="ECO:0000256" key="8">
    <source>
        <dbReference type="ARBA" id="ARBA00023004"/>
    </source>
</evidence>
<keyword evidence="7" id="KW-0732">Signal</keyword>
<keyword evidence="9" id="KW-0406">Ion transport</keyword>
<protein>
    <recommendedName>
        <fullName evidence="20">TonB-dependent receptor</fullName>
    </recommendedName>
</protein>
<evidence type="ECO:0000256" key="4">
    <source>
        <dbReference type="ARBA" id="ARBA00022452"/>
    </source>
</evidence>
<evidence type="ECO:0000256" key="10">
    <source>
        <dbReference type="ARBA" id="ARBA00023077"/>
    </source>
</evidence>
<dbReference type="KEGG" id="ala:BFG52_02220"/>
<comment type="similarity">
    <text evidence="2 14 15">Belongs to the TonB-dependent receptor family.</text>
</comment>
<keyword evidence="3 14" id="KW-0813">Transport</keyword>
<dbReference type="Pfam" id="PF07715">
    <property type="entry name" value="Plug"/>
    <property type="match status" value="1"/>
</dbReference>
<dbReference type="Gene3D" id="2.40.170.20">
    <property type="entry name" value="TonB-dependent receptor, beta-barrel domain"/>
    <property type="match status" value="1"/>
</dbReference>
<feature type="domain" description="TonB-dependent receptor plug" evidence="17">
    <location>
        <begin position="72"/>
        <end position="170"/>
    </location>
</feature>
<proteinExistence type="inferred from homology"/>
<sequence>MKQTAHGYRLQEKNKNTVTPNTTTLLQNHADEDTQALPVISLVATRSGITEGKNSYTTSQMNTATRLNLSMKETPQSTTVITKQRIDDQNMTSINDMVQSAPGLIVDSSNGPSRTVFRARGFDIDNIMYDGLPSQYDPIAVGVSTNMAMLDRVEVVRGATGLITGTGNPSAAINVVRKRPTAEPKVSLTGSVGRWNNYRGEIDASSKLNSSGSVRGRVVGSYQDQDTFREGEEAEHGLLYGALEIDLSPQATLLTGISYQKDYNNSFWGGIPLGADGQHIKVPRSTNPANDWEDKTTRLTTLFTDLEYRFDNDWKLRAAVMKSWNDGIFSGTYLNYTPARGFAYSAYQGKYDINNTGVDVFLNGPYQLFGRSHEAGFGLSQRSTRSKLHNYSGGGFYGDHLDPLNLDKIAKPDFQYSGSRTTEIAQHGFNAMTRLNLADSLKLILGGRIDWYEYKDFAGSSGYKVSDELTSYAGIIYDLNPNHAVYASYTTIFQPQNNKDINRKIIKPITGNNYELGIKGEYFDGALNASAALFRINQENRAKTLADQSACPEDLNNSCAEASGLVRSDGFDLELQGALSSAWQLGAGYSYVKARYKKDKDPAKVGQIFESNAPKKVFKLTSSYILPTENNNWRVGGTLYWQDTIFNNVTNMGAATDYRVEQKAYALLDLMVAYQWNQNLDLQLNINNVFDKEYYRGIASDMGWFPMGSYGDPRNAVFTVRYKF</sequence>
<dbReference type="GO" id="GO:0038023">
    <property type="term" value="F:signaling receptor activity"/>
    <property type="evidence" value="ECO:0007669"/>
    <property type="project" value="InterPro"/>
</dbReference>
<dbReference type="GO" id="GO:0009279">
    <property type="term" value="C:cell outer membrane"/>
    <property type="evidence" value="ECO:0007669"/>
    <property type="project" value="UniProtKB-SubCell"/>
</dbReference>
<evidence type="ECO:0000256" key="12">
    <source>
        <dbReference type="ARBA" id="ARBA00023170"/>
    </source>
</evidence>
<evidence type="ECO:0000256" key="15">
    <source>
        <dbReference type="RuleBase" id="RU003357"/>
    </source>
</evidence>
<evidence type="ECO:0000259" key="16">
    <source>
        <dbReference type="Pfam" id="PF00593"/>
    </source>
</evidence>
<evidence type="ECO:0000256" key="14">
    <source>
        <dbReference type="PROSITE-ProRule" id="PRU01360"/>
    </source>
</evidence>
<dbReference type="STRING" id="1789224.BFG52_02220"/>
<evidence type="ECO:0000256" key="6">
    <source>
        <dbReference type="ARBA" id="ARBA00022692"/>
    </source>
</evidence>
<dbReference type="Proteomes" id="UP000093391">
    <property type="component" value="Chromosome"/>
</dbReference>
<evidence type="ECO:0008006" key="20">
    <source>
        <dbReference type="Google" id="ProtNLM"/>
    </source>
</evidence>
<keyword evidence="10 15" id="KW-0798">TonB box</keyword>
<dbReference type="GO" id="GO:0015891">
    <property type="term" value="P:siderophore transport"/>
    <property type="evidence" value="ECO:0007669"/>
    <property type="project" value="InterPro"/>
</dbReference>
<evidence type="ECO:0000256" key="1">
    <source>
        <dbReference type="ARBA" id="ARBA00004571"/>
    </source>
</evidence>
<evidence type="ECO:0000313" key="18">
    <source>
        <dbReference type="EMBL" id="AOA59831.1"/>
    </source>
</evidence>
<name>A0A1B2M3W4_9GAMM</name>
<dbReference type="GO" id="GO:0015344">
    <property type="term" value="F:siderophore uptake transmembrane transporter activity"/>
    <property type="evidence" value="ECO:0007669"/>
    <property type="project" value="TreeGrafter"/>
</dbReference>
<accession>A0A1B2M3W4</accession>
<keyword evidence="19" id="KW-1185">Reference proteome</keyword>
<keyword evidence="13 14" id="KW-0998">Cell outer membrane</keyword>
<dbReference type="SUPFAM" id="SSF56935">
    <property type="entry name" value="Porins"/>
    <property type="match status" value="1"/>
</dbReference>
<dbReference type="NCBIfam" id="TIGR01783">
    <property type="entry name" value="TonB-siderophor"/>
    <property type="match status" value="1"/>
</dbReference>
<keyword evidence="5" id="KW-0410">Iron transport</keyword>
<dbReference type="PANTHER" id="PTHR32552:SF74">
    <property type="entry name" value="HYDROXAMATE SIDEROPHORE RECEPTOR FHUE"/>
    <property type="match status" value="1"/>
</dbReference>
<dbReference type="InterPro" id="IPR000531">
    <property type="entry name" value="Beta-barrel_TonB"/>
</dbReference>
<keyword evidence="6 14" id="KW-0812">Transmembrane</keyword>
<evidence type="ECO:0000256" key="9">
    <source>
        <dbReference type="ARBA" id="ARBA00023065"/>
    </source>
</evidence>
<keyword evidence="11 14" id="KW-0472">Membrane</keyword>